<dbReference type="RefSeq" id="WP_038188503.1">
    <property type="nucleotide sequence ID" value="NZ_JRWP01000004.1"/>
</dbReference>
<dbReference type="FunFam" id="1.20.1090.10:FF:000001">
    <property type="entry name" value="Aldehyde-alcohol dehydrogenase"/>
    <property type="match status" value="1"/>
</dbReference>
<dbReference type="CDD" id="cd08188">
    <property type="entry name" value="PDDH"/>
    <property type="match status" value="1"/>
</dbReference>
<dbReference type="STRING" id="379097.SE23_05625"/>
<dbReference type="InterPro" id="IPR001670">
    <property type="entry name" value="ADH_Fe/GldA"/>
</dbReference>
<dbReference type="SUPFAM" id="SSF56796">
    <property type="entry name" value="Dehydroquinate synthase-like"/>
    <property type="match status" value="1"/>
</dbReference>
<name>A0A0A5HXD8_PHOS4</name>
<evidence type="ECO:0000313" key="8">
    <source>
        <dbReference type="Proteomes" id="UP000030451"/>
    </source>
</evidence>
<dbReference type="Proteomes" id="UP000030451">
    <property type="component" value="Unassembled WGS sequence"/>
</dbReference>
<evidence type="ECO:0000256" key="1">
    <source>
        <dbReference type="ARBA" id="ARBA00001962"/>
    </source>
</evidence>
<dbReference type="EMBL" id="JRWP01000004">
    <property type="protein sequence ID" value="KGY10232.1"/>
    <property type="molecule type" value="Genomic_DNA"/>
</dbReference>
<dbReference type="InterPro" id="IPR039697">
    <property type="entry name" value="Alcohol_dehydrogenase_Fe"/>
</dbReference>
<comment type="similarity">
    <text evidence="2">Belongs to the iron-containing alcohol dehydrogenase family.</text>
</comment>
<accession>A0A0A5HXD8</accession>
<dbReference type="AlphaFoldDB" id="A0A0A5HXD8"/>
<feature type="domain" description="Fe-containing alcohol dehydrogenase-like C-terminal" evidence="6">
    <location>
        <begin position="188"/>
        <end position="382"/>
    </location>
</feature>
<comment type="cofactor">
    <cofactor evidence="1">
        <name>Fe cation</name>
        <dbReference type="ChEBI" id="CHEBI:24875"/>
    </cofactor>
</comment>
<evidence type="ECO:0000259" key="5">
    <source>
        <dbReference type="Pfam" id="PF00465"/>
    </source>
</evidence>
<dbReference type="Pfam" id="PF00465">
    <property type="entry name" value="Fe-ADH"/>
    <property type="match status" value="1"/>
</dbReference>
<keyword evidence="4" id="KW-0520">NAD</keyword>
<dbReference type="Gene3D" id="1.20.1090.10">
    <property type="entry name" value="Dehydroquinate synthase-like - alpha domain"/>
    <property type="match status" value="1"/>
</dbReference>
<evidence type="ECO:0000256" key="3">
    <source>
        <dbReference type="ARBA" id="ARBA00023002"/>
    </source>
</evidence>
<proteinExistence type="inferred from homology"/>
<dbReference type="OrthoDB" id="9815791at2"/>
<dbReference type="PANTHER" id="PTHR11496">
    <property type="entry name" value="ALCOHOL DEHYDROGENASE"/>
    <property type="match status" value="1"/>
</dbReference>
<dbReference type="GO" id="GO:0004022">
    <property type="term" value="F:alcohol dehydrogenase (NAD+) activity"/>
    <property type="evidence" value="ECO:0007669"/>
    <property type="project" value="TreeGrafter"/>
</dbReference>
<comment type="caution">
    <text evidence="7">The sequence shown here is derived from an EMBL/GenBank/DDBJ whole genome shotgun (WGS) entry which is preliminary data.</text>
</comment>
<gene>
    <name evidence="7" type="ORF">NM06_04800</name>
</gene>
<dbReference type="PROSITE" id="PS00913">
    <property type="entry name" value="ADH_IRON_1"/>
    <property type="match status" value="1"/>
</dbReference>
<reference evidence="7 8" key="1">
    <citation type="submission" date="2014-10" db="EMBL/GenBank/DDBJ databases">
        <title>Genome sequencing of Vibrio sinaloensis T08.</title>
        <authorList>
            <person name="Chan K.-G."/>
            <person name="Mohamad N.I."/>
        </authorList>
    </citation>
    <scope>NUCLEOTIDE SEQUENCE [LARGE SCALE GENOMIC DNA]</scope>
    <source>
        <strain evidence="7 8">T08</strain>
    </source>
</reference>
<dbReference type="PANTHER" id="PTHR11496:SF102">
    <property type="entry name" value="ALCOHOL DEHYDROGENASE 4"/>
    <property type="match status" value="1"/>
</dbReference>
<dbReference type="Pfam" id="PF25137">
    <property type="entry name" value="ADH_Fe_C"/>
    <property type="match status" value="1"/>
</dbReference>
<dbReference type="PROSITE" id="PS00060">
    <property type="entry name" value="ADH_IRON_2"/>
    <property type="match status" value="1"/>
</dbReference>
<dbReference type="FunFam" id="3.40.50.1970:FF:000003">
    <property type="entry name" value="Alcohol dehydrogenase, iron-containing"/>
    <property type="match status" value="1"/>
</dbReference>
<organism evidence="7 8">
    <name type="scientific">Photobacterium sp. (strain ATCC 43367)</name>
    <dbReference type="NCBI Taxonomy" id="379097"/>
    <lineage>
        <taxon>Bacteria</taxon>
        <taxon>Pseudomonadati</taxon>
        <taxon>Pseudomonadota</taxon>
        <taxon>Gammaproteobacteria</taxon>
        <taxon>Vibrionales</taxon>
        <taxon>Vibrionaceae</taxon>
        <taxon>Vibrio</taxon>
        <taxon>Vibrio oreintalis group</taxon>
    </lineage>
</organism>
<dbReference type="GO" id="GO:0046872">
    <property type="term" value="F:metal ion binding"/>
    <property type="evidence" value="ECO:0007669"/>
    <property type="project" value="InterPro"/>
</dbReference>
<keyword evidence="3" id="KW-0560">Oxidoreductase</keyword>
<dbReference type="InterPro" id="IPR018211">
    <property type="entry name" value="ADH_Fe_CS"/>
</dbReference>
<sequence length="383" mass="40278">MSTFALNLPKLTLSGVGAVAESVAVLDTKGIQKPLIVTDKNLIELGVLTSLYEALDAKGFEYVTFDQVTPNPTATLVREGVNFYQENGCDGFIAVGGGSPIDCAKAIRIMVSNEGDICDYAGVGLVKNDGEFFIAINTTAGTAAEMTSNSVITDEENQVKMVLVDPKQIPDVSVNDPSLMVGLPASVTAATGMDALTHAIESIVTPGAHRLTLPTALEAVRLISKWLPIAVKDGQNIEARANLADAQFLAGMSFNSAGLGAVHALAHQPGATHNLAHGVCNAILLPIVSEFNAQEVPAPFRLVAEAMGGDTHNLNDEQAAELAVSLIKRLSKEVKIPSGFAELGIEESDISNWVQKALDDVCMGGNPRAMDAAQVRELYLASL</sequence>
<evidence type="ECO:0000313" key="7">
    <source>
        <dbReference type="EMBL" id="KGY10232.1"/>
    </source>
</evidence>
<protein>
    <submittedName>
        <fullName evidence="7">Alcohol dehydrogenase</fullName>
    </submittedName>
</protein>
<dbReference type="Gene3D" id="3.40.50.1970">
    <property type="match status" value="1"/>
</dbReference>
<evidence type="ECO:0000256" key="4">
    <source>
        <dbReference type="ARBA" id="ARBA00023027"/>
    </source>
</evidence>
<evidence type="ECO:0000259" key="6">
    <source>
        <dbReference type="Pfam" id="PF25137"/>
    </source>
</evidence>
<feature type="domain" description="Alcohol dehydrogenase iron-type/glycerol dehydrogenase GldA" evidence="5">
    <location>
        <begin position="10"/>
        <end position="177"/>
    </location>
</feature>
<dbReference type="InterPro" id="IPR056798">
    <property type="entry name" value="ADH_Fe_C"/>
</dbReference>
<evidence type="ECO:0000256" key="2">
    <source>
        <dbReference type="ARBA" id="ARBA00007358"/>
    </source>
</evidence>